<evidence type="ECO:0000313" key="2">
    <source>
        <dbReference type="Proteomes" id="UP000887013"/>
    </source>
</evidence>
<evidence type="ECO:0000313" key="1">
    <source>
        <dbReference type="EMBL" id="GFS83036.1"/>
    </source>
</evidence>
<protein>
    <submittedName>
        <fullName evidence="1">Uncharacterized protein</fullName>
    </submittedName>
</protein>
<accession>A0A8X6T833</accession>
<sequence>MWYRIFNSSKQRTPGVHRQALVFFIIQARQVRATTQYALQRAFLWRLNVASGSEKRLQVNHVVCAENWGARRAENQNNPAGSVRFQPNHGENVLHTGGIVQPIYEPYRRQVYACGSKCKRRQVCRQNVTPRPPPPELNPVELNQQRCAVAARAREPRAGKCALQAGA</sequence>
<comment type="caution">
    <text evidence="1">The sequence shown here is derived from an EMBL/GenBank/DDBJ whole genome shotgun (WGS) entry which is preliminary data.</text>
</comment>
<organism evidence="1 2">
    <name type="scientific">Nephila pilipes</name>
    <name type="common">Giant wood spider</name>
    <name type="synonym">Nephila maculata</name>
    <dbReference type="NCBI Taxonomy" id="299642"/>
    <lineage>
        <taxon>Eukaryota</taxon>
        <taxon>Metazoa</taxon>
        <taxon>Ecdysozoa</taxon>
        <taxon>Arthropoda</taxon>
        <taxon>Chelicerata</taxon>
        <taxon>Arachnida</taxon>
        <taxon>Araneae</taxon>
        <taxon>Araneomorphae</taxon>
        <taxon>Entelegynae</taxon>
        <taxon>Araneoidea</taxon>
        <taxon>Nephilidae</taxon>
        <taxon>Nephila</taxon>
    </lineage>
</organism>
<dbReference type="AlphaFoldDB" id="A0A8X6T833"/>
<reference evidence="1" key="1">
    <citation type="submission" date="2020-08" db="EMBL/GenBank/DDBJ databases">
        <title>Multicomponent nature underlies the extraordinary mechanical properties of spider dragline silk.</title>
        <authorList>
            <person name="Kono N."/>
            <person name="Nakamura H."/>
            <person name="Mori M."/>
            <person name="Yoshida Y."/>
            <person name="Ohtoshi R."/>
            <person name="Malay A.D."/>
            <person name="Moran D.A.P."/>
            <person name="Tomita M."/>
            <person name="Numata K."/>
            <person name="Arakawa K."/>
        </authorList>
    </citation>
    <scope>NUCLEOTIDE SEQUENCE</scope>
</reference>
<name>A0A8X6T833_NEPPI</name>
<keyword evidence="2" id="KW-1185">Reference proteome</keyword>
<dbReference type="Proteomes" id="UP000887013">
    <property type="component" value="Unassembled WGS sequence"/>
</dbReference>
<gene>
    <name evidence="1" type="ORF">NPIL_631381</name>
</gene>
<proteinExistence type="predicted"/>
<dbReference type="EMBL" id="BMAW01051882">
    <property type="protein sequence ID" value="GFS83036.1"/>
    <property type="molecule type" value="Genomic_DNA"/>
</dbReference>